<feature type="transmembrane region" description="Helical" evidence="2">
    <location>
        <begin position="485"/>
        <end position="507"/>
    </location>
</feature>
<proteinExistence type="predicted"/>
<evidence type="ECO:0000313" key="4">
    <source>
        <dbReference type="Proteomes" id="UP001448858"/>
    </source>
</evidence>
<keyword evidence="2" id="KW-0812">Transmembrane</keyword>
<name>A0ABZ2ZZJ4_9MICC</name>
<feature type="transmembrane region" description="Helical" evidence="2">
    <location>
        <begin position="540"/>
        <end position="560"/>
    </location>
</feature>
<evidence type="ECO:0000256" key="1">
    <source>
        <dbReference type="SAM" id="MobiDB-lite"/>
    </source>
</evidence>
<feature type="transmembrane region" description="Helical" evidence="2">
    <location>
        <begin position="287"/>
        <end position="316"/>
    </location>
</feature>
<evidence type="ECO:0000313" key="3">
    <source>
        <dbReference type="EMBL" id="WZP17106.1"/>
    </source>
</evidence>
<dbReference type="Proteomes" id="UP001448858">
    <property type="component" value="Chromosome"/>
</dbReference>
<feature type="transmembrane region" description="Helical" evidence="2">
    <location>
        <begin position="328"/>
        <end position="346"/>
    </location>
</feature>
<feature type="region of interest" description="Disordered" evidence="1">
    <location>
        <begin position="1"/>
        <end position="44"/>
    </location>
</feature>
<evidence type="ECO:0000256" key="2">
    <source>
        <dbReference type="SAM" id="Phobius"/>
    </source>
</evidence>
<protein>
    <recommendedName>
        <fullName evidence="5">Glycosyltransferase RgtA/B/C/D-like domain-containing protein</fullName>
    </recommendedName>
</protein>
<feature type="transmembrane region" description="Helical" evidence="2">
    <location>
        <begin position="89"/>
        <end position="108"/>
    </location>
</feature>
<organism evidence="3 4">
    <name type="scientific">Arthrobacter citreus</name>
    <dbReference type="NCBI Taxonomy" id="1670"/>
    <lineage>
        <taxon>Bacteria</taxon>
        <taxon>Bacillati</taxon>
        <taxon>Actinomycetota</taxon>
        <taxon>Actinomycetes</taxon>
        <taxon>Micrococcales</taxon>
        <taxon>Micrococcaceae</taxon>
        <taxon>Arthrobacter</taxon>
    </lineage>
</organism>
<dbReference type="EMBL" id="CP151657">
    <property type="protein sequence ID" value="WZP17106.1"/>
    <property type="molecule type" value="Genomic_DNA"/>
</dbReference>
<keyword evidence="4" id="KW-1185">Reference proteome</keyword>
<keyword evidence="2" id="KW-0472">Membrane</keyword>
<reference evidence="3 4" key="1">
    <citation type="submission" date="2024-04" db="EMBL/GenBank/DDBJ databases">
        <title>Arthrobacter sp. from Plains bison fecal sample.</title>
        <authorList>
            <person name="Ruzzini A."/>
        </authorList>
    </citation>
    <scope>NUCLEOTIDE SEQUENCE [LARGE SCALE GENOMIC DNA]</scope>
    <source>
        <strain evidence="3 4">EINP1</strain>
    </source>
</reference>
<dbReference type="RefSeq" id="WP_342024702.1">
    <property type="nucleotide sequence ID" value="NZ_CP151657.1"/>
</dbReference>
<sequence length="579" mass="62209">MHRRQDPAGGSRRAQAGTETVVPAGSTAVSPITSPGSVSSPGSPDKPGGWGYSAVATAAGLVFCAVALWSLLGNVLFPHFGHSRYETGWALAACLLVLVLMLVLYLGLRKAGPLLLRHRFLAGLGTAALWILLFTAHVRLAYAVRLPADWDSHPIFMSASGLALGTQTEIDAPYFSLNPNNILLTLLLSGYFRLALDLGVTDLDMAAAALNALVLFAGIALTYAAGRMLGGRTVGAFTLLPSVILVLLSPWLGVLYSDTTGLMFPVLILCLLLAAQRTRRMTVRIPLWVLAGAVGAVGYGIKPTVLMCLLAAGAAAVCSPALRARGRGAGVLLLGIAVVSGSFFAGHRMISAFEQQSPTIGFNVADNPAAMPPTHFLKVGAQSAPGPHGLMYGRYNDDDYWATVNITDPEEKFRHGLDAYRERVAAMGAGGYISFLNHKLLWITGDGSFYSWGEGRRTGSDFISTDPADRFIQDVYGNNRPGFPWLLTLWQGTWFALLALVAVPLFLRTPRLLLPEVSAMRIALLGLLLFLLLSEGRARFLYLYTPYFILLASLSFQALADRLLPARHAGSGRRRKMIE</sequence>
<evidence type="ECO:0008006" key="5">
    <source>
        <dbReference type="Google" id="ProtNLM"/>
    </source>
</evidence>
<feature type="compositionally biased region" description="Low complexity" evidence="1">
    <location>
        <begin position="30"/>
        <end position="44"/>
    </location>
</feature>
<feature type="transmembrane region" description="Helical" evidence="2">
    <location>
        <begin position="120"/>
        <end position="142"/>
    </location>
</feature>
<feature type="transmembrane region" description="Helical" evidence="2">
    <location>
        <begin position="259"/>
        <end position="275"/>
    </location>
</feature>
<feature type="transmembrane region" description="Helical" evidence="2">
    <location>
        <begin position="205"/>
        <end position="226"/>
    </location>
</feature>
<accession>A0ABZ2ZZJ4</accession>
<feature type="transmembrane region" description="Helical" evidence="2">
    <location>
        <begin position="233"/>
        <end position="253"/>
    </location>
</feature>
<feature type="transmembrane region" description="Helical" evidence="2">
    <location>
        <begin position="49"/>
        <end position="69"/>
    </location>
</feature>
<feature type="transmembrane region" description="Helical" evidence="2">
    <location>
        <begin position="513"/>
        <end position="533"/>
    </location>
</feature>
<gene>
    <name evidence="3" type="ORF">AAE021_05975</name>
</gene>
<keyword evidence="2" id="KW-1133">Transmembrane helix</keyword>